<dbReference type="SMART" id="SM00283">
    <property type="entry name" value="MA"/>
    <property type="match status" value="1"/>
</dbReference>
<comment type="subcellular location">
    <subcellularLocation>
        <location evidence="1">Membrane</location>
    </subcellularLocation>
</comment>
<dbReference type="Gene3D" id="1.10.287.950">
    <property type="entry name" value="Methyl-accepting chemotaxis protein"/>
    <property type="match status" value="1"/>
</dbReference>
<dbReference type="InterPro" id="IPR035965">
    <property type="entry name" value="PAS-like_dom_sf"/>
</dbReference>
<evidence type="ECO:0000256" key="4">
    <source>
        <dbReference type="PROSITE-ProRule" id="PRU00284"/>
    </source>
</evidence>
<feature type="domain" description="Methyl-accepting transducer" evidence="6">
    <location>
        <begin position="247"/>
        <end position="483"/>
    </location>
</feature>
<proteinExistence type="inferred from homology"/>
<feature type="transmembrane region" description="Helical" evidence="5">
    <location>
        <begin position="150"/>
        <end position="167"/>
    </location>
</feature>
<dbReference type="InterPro" id="IPR004090">
    <property type="entry name" value="Chemotax_Me-accpt_rcpt"/>
</dbReference>
<dbReference type="CDD" id="cd00130">
    <property type="entry name" value="PAS"/>
    <property type="match status" value="1"/>
</dbReference>
<protein>
    <submittedName>
        <fullName evidence="7">PAS domain-containing methyl-accepting chemotaxis protein</fullName>
    </submittedName>
</protein>
<accession>A0ABT4YL07</accession>
<dbReference type="SUPFAM" id="SSF58104">
    <property type="entry name" value="Methyl-accepting chemotaxis protein (MCP) signaling domain"/>
    <property type="match status" value="1"/>
</dbReference>
<dbReference type="EMBL" id="JAQLOI010000001">
    <property type="protein sequence ID" value="MDB1122224.1"/>
    <property type="molecule type" value="Genomic_DNA"/>
</dbReference>
<evidence type="ECO:0000313" key="7">
    <source>
        <dbReference type="EMBL" id="MDB1122224.1"/>
    </source>
</evidence>
<dbReference type="PANTHER" id="PTHR32089">
    <property type="entry name" value="METHYL-ACCEPTING CHEMOTAXIS PROTEIN MCPB"/>
    <property type="match status" value="1"/>
</dbReference>
<dbReference type="InterPro" id="IPR000014">
    <property type="entry name" value="PAS"/>
</dbReference>
<dbReference type="PRINTS" id="PR00260">
    <property type="entry name" value="CHEMTRNSDUCR"/>
</dbReference>
<dbReference type="Gene3D" id="3.30.450.20">
    <property type="entry name" value="PAS domain"/>
    <property type="match status" value="1"/>
</dbReference>
<dbReference type="PROSITE" id="PS50111">
    <property type="entry name" value="CHEMOTAXIS_TRANSDUC_2"/>
    <property type="match status" value="1"/>
</dbReference>
<organism evidence="7 8">
    <name type="scientific">Vibrio algarum</name>
    <dbReference type="NCBI Taxonomy" id="3020714"/>
    <lineage>
        <taxon>Bacteria</taxon>
        <taxon>Pseudomonadati</taxon>
        <taxon>Pseudomonadota</taxon>
        <taxon>Gammaproteobacteria</taxon>
        <taxon>Vibrionales</taxon>
        <taxon>Vibrionaceae</taxon>
        <taxon>Vibrio</taxon>
    </lineage>
</organism>
<keyword evidence="5" id="KW-0472">Membrane</keyword>
<evidence type="ECO:0000256" key="2">
    <source>
        <dbReference type="ARBA" id="ARBA00023224"/>
    </source>
</evidence>
<evidence type="ECO:0000256" key="1">
    <source>
        <dbReference type="ARBA" id="ARBA00004370"/>
    </source>
</evidence>
<reference evidence="7 8" key="1">
    <citation type="submission" date="2023-01" db="EMBL/GenBank/DDBJ databases">
        <title>Vibrio sp. KJ40-1 sp.nov, isolated from marine algae.</title>
        <authorList>
            <person name="Butt M."/>
            <person name="Kim J.M.J."/>
            <person name="Jeon C.O.C."/>
        </authorList>
    </citation>
    <scope>NUCLEOTIDE SEQUENCE [LARGE SCALE GENOMIC DNA]</scope>
    <source>
        <strain evidence="7 8">KJ40-1</strain>
    </source>
</reference>
<keyword evidence="2 4" id="KW-0807">Transducer</keyword>
<evidence type="ECO:0000259" key="6">
    <source>
        <dbReference type="PROSITE" id="PS50111"/>
    </source>
</evidence>
<comment type="caution">
    <text evidence="7">The sequence shown here is derived from an EMBL/GenBank/DDBJ whole genome shotgun (WGS) entry which is preliminary data.</text>
</comment>
<dbReference type="RefSeq" id="WP_272137852.1">
    <property type="nucleotide sequence ID" value="NZ_JAQLOI010000001.1"/>
</dbReference>
<dbReference type="InterPro" id="IPR004089">
    <property type="entry name" value="MCPsignal_dom"/>
</dbReference>
<dbReference type="InterPro" id="IPR013655">
    <property type="entry name" value="PAS_fold_3"/>
</dbReference>
<keyword evidence="5" id="KW-0812">Transmembrane</keyword>
<keyword evidence="5" id="KW-1133">Transmembrane helix</keyword>
<evidence type="ECO:0000256" key="3">
    <source>
        <dbReference type="ARBA" id="ARBA00029447"/>
    </source>
</evidence>
<dbReference type="Pfam" id="PF00015">
    <property type="entry name" value="MCPsignal"/>
    <property type="match status" value="1"/>
</dbReference>
<dbReference type="Pfam" id="PF08447">
    <property type="entry name" value="PAS_3"/>
    <property type="match status" value="1"/>
</dbReference>
<evidence type="ECO:0000256" key="5">
    <source>
        <dbReference type="SAM" id="Phobius"/>
    </source>
</evidence>
<keyword evidence="8" id="KW-1185">Reference proteome</keyword>
<sequence>MSVNSSNDPLNKSYSKDVNLISTTDTSSIVTYANNTFCEVAEYQEEELVGNPHNMVRHKDMPKDAFGQLWQYIKSGKSWMGLVKNQCKGGGHYWVSAFVTPIKNEKGEIVEYQSVRSKPEPEQVDRASVLYKKMSNGENVTGKRFSFQSVNLLLSVLVVLQAISMLFGFNPVYVGFFGLSLGATLFASSLYQKSRFNKIAELAKDSYDNPLMEKPYTGYFDDCSRIELALMMRRAELRAVSGRTTETAGKILNSAEEEFRTIKSIEQSLGQQSSETEQVAAAAEELSQSIREVANSASMASKATEEANQESQKGLESIAITIDVIDQLAAELKSSREVIDNLAQNSQKIEGILDVIGNISEQTNLLALNAAIEAARAGEYGRGFAVVADEVRSLATKTRSSTNEIQEMIVDLQSTATNAVSIMTRGGELSTECTDRANQTGEVLNNISSMLNQVTDNSHQIAVSVDQQASVTNEVNRNVTNIKKLADDTLLVSSSSVVRTSQLVNDLDGLQRLIRQF</sequence>
<dbReference type="CDD" id="cd11386">
    <property type="entry name" value="MCP_signal"/>
    <property type="match status" value="1"/>
</dbReference>
<dbReference type="NCBIfam" id="TIGR00229">
    <property type="entry name" value="sensory_box"/>
    <property type="match status" value="1"/>
</dbReference>
<name>A0ABT4YL07_9VIBR</name>
<dbReference type="Proteomes" id="UP001210678">
    <property type="component" value="Unassembled WGS sequence"/>
</dbReference>
<evidence type="ECO:0000313" key="8">
    <source>
        <dbReference type="Proteomes" id="UP001210678"/>
    </source>
</evidence>
<comment type="similarity">
    <text evidence="3">Belongs to the methyl-accepting chemotaxis (MCP) protein family.</text>
</comment>
<dbReference type="PANTHER" id="PTHR32089:SF112">
    <property type="entry name" value="LYSOZYME-LIKE PROTEIN-RELATED"/>
    <property type="match status" value="1"/>
</dbReference>
<dbReference type="SUPFAM" id="SSF55785">
    <property type="entry name" value="PYP-like sensor domain (PAS domain)"/>
    <property type="match status" value="1"/>
</dbReference>
<gene>
    <name evidence="7" type="ORF">PGX00_00035</name>
</gene>